<evidence type="ECO:0000313" key="2">
    <source>
        <dbReference type="Proteomes" id="UP000001217"/>
    </source>
</evidence>
<reference evidence="1 2" key="1">
    <citation type="journal article" date="2008" name="PLoS ONE">
        <title>A recalibrated molecular clock and independent origins for the cholera pandemic clones.</title>
        <authorList>
            <person name="Feng L."/>
            <person name="Reeves P.R."/>
            <person name="Lan R."/>
            <person name="Ren Y."/>
            <person name="Gao C."/>
            <person name="Zhou Z."/>
            <person name="Ren Y."/>
            <person name="Cheng J."/>
            <person name="Wang W."/>
            <person name="Wang J."/>
            <person name="Qian W."/>
            <person name="Li D."/>
            <person name="Wang L."/>
        </authorList>
    </citation>
    <scope>NUCLEOTIDE SEQUENCE [LARGE SCALE GENOMIC DNA]</scope>
    <source>
        <strain evidence="1 2">M66-2</strain>
    </source>
</reference>
<dbReference type="Proteomes" id="UP000001217">
    <property type="component" value="Chromosome I"/>
</dbReference>
<gene>
    <name evidence="1" type="ordered locus">VCM66_1893</name>
</gene>
<organism evidence="1 2">
    <name type="scientific">Vibrio cholerae serotype O1 (strain M66-2)</name>
    <dbReference type="NCBI Taxonomy" id="579112"/>
    <lineage>
        <taxon>Bacteria</taxon>
        <taxon>Pseudomonadati</taxon>
        <taxon>Pseudomonadota</taxon>
        <taxon>Gammaproteobacteria</taxon>
        <taxon>Vibrionales</taxon>
        <taxon>Vibrionaceae</taxon>
        <taxon>Vibrio</taxon>
    </lineage>
</organism>
<protein>
    <submittedName>
        <fullName evidence="1">Uncharacterized protein</fullName>
    </submittedName>
</protein>
<accession>C3LNS0</accession>
<sequence>MKNPFIMISFSGKVVRNSARSEYSSVRYSAQ</sequence>
<evidence type="ECO:0000313" key="1">
    <source>
        <dbReference type="EMBL" id="ACP06196.1"/>
    </source>
</evidence>
<proteinExistence type="predicted"/>
<dbReference type="KEGG" id="vcm:VCM66_1893"/>
<dbReference type="HOGENOM" id="CLU_3399041_0_0_6"/>
<dbReference type="AlphaFoldDB" id="C3LNS0"/>
<name>C3LNS0_VIBCM</name>
<dbReference type="EMBL" id="CP001233">
    <property type="protein sequence ID" value="ACP06196.1"/>
    <property type="molecule type" value="Genomic_DNA"/>
</dbReference>